<proteinExistence type="predicted"/>
<evidence type="ECO:0000256" key="1">
    <source>
        <dbReference type="SAM" id="Phobius"/>
    </source>
</evidence>
<evidence type="ECO:0000313" key="2">
    <source>
        <dbReference type="EMBL" id="ORA91717.1"/>
    </source>
</evidence>
<sequence length="32" mass="3362">MSPMSVANTVGLTLAVLIVLILVAALLHPEKF</sequence>
<keyword evidence="1" id="KW-0812">Transmembrane</keyword>
<name>A0A1E3S2R5_MYCIE</name>
<evidence type="ECO:0000313" key="3">
    <source>
        <dbReference type="Proteomes" id="UP000192739"/>
    </source>
</evidence>
<organism evidence="2 3">
    <name type="scientific">Mycobacterium intermedium</name>
    <dbReference type="NCBI Taxonomy" id="28445"/>
    <lineage>
        <taxon>Bacteria</taxon>
        <taxon>Bacillati</taxon>
        <taxon>Actinomycetota</taxon>
        <taxon>Actinomycetes</taxon>
        <taxon>Mycobacteriales</taxon>
        <taxon>Mycobacteriaceae</taxon>
        <taxon>Mycobacterium</taxon>
        <taxon>Mycobacterium simiae complex</taxon>
    </lineage>
</organism>
<keyword evidence="3" id="KW-1185">Reference proteome</keyword>
<dbReference type="AlphaFoldDB" id="A0A1E3S2R5"/>
<dbReference type="STRING" id="28445.BHQ20_28895"/>
<keyword evidence="1" id="KW-0472">Membrane</keyword>
<comment type="caution">
    <text evidence="2">The sequence shown here is derived from an EMBL/GenBank/DDBJ whole genome shotgun (WGS) entry which is preliminary data.</text>
</comment>
<reference evidence="2 3" key="1">
    <citation type="submission" date="2017-02" db="EMBL/GenBank/DDBJ databases">
        <title>The new phylogeny of genus Mycobacterium.</title>
        <authorList>
            <person name="Tortoli E."/>
            <person name="Trovato A."/>
            <person name="Cirillo D.M."/>
        </authorList>
    </citation>
    <scope>NUCLEOTIDE SEQUENCE [LARGE SCALE GENOMIC DNA]</scope>
    <source>
        <strain evidence="2 3">DSM 44049</strain>
    </source>
</reference>
<gene>
    <name evidence="2" type="ORF">BST27_29265</name>
</gene>
<dbReference type="Proteomes" id="UP000192739">
    <property type="component" value="Unassembled WGS sequence"/>
</dbReference>
<protein>
    <submittedName>
        <fullName evidence="2">K+-transporting ATPase subunit F</fullName>
    </submittedName>
</protein>
<accession>A0A1E3S2R5</accession>
<dbReference type="EMBL" id="MVHT01000154">
    <property type="protein sequence ID" value="ORA91717.1"/>
    <property type="molecule type" value="Genomic_DNA"/>
</dbReference>
<feature type="transmembrane region" description="Helical" evidence="1">
    <location>
        <begin position="6"/>
        <end position="27"/>
    </location>
</feature>
<keyword evidence="1" id="KW-1133">Transmembrane helix</keyword>